<proteinExistence type="predicted"/>
<protein>
    <submittedName>
        <fullName evidence="1">Uncharacterized protein</fullName>
    </submittedName>
</protein>
<gene>
    <name evidence="1" type="ordered locus">ACIAD3661</name>
</gene>
<evidence type="ECO:0000313" key="1">
    <source>
        <dbReference type="EMBL" id="CAG70290.1"/>
    </source>
</evidence>
<reference evidence="1 2" key="1">
    <citation type="journal article" date="2004" name="Nucleic Acids Res.">
        <title>Unique features revealed by the genome sequence of Acinetobacter sp. ADP1, a versatile and naturally transformation competent bacterium.</title>
        <authorList>
            <person name="Barbe V."/>
            <person name="Vallenet D."/>
            <person name="Fonknechten N."/>
            <person name="Kreimeyer A."/>
            <person name="Oztas S."/>
            <person name="Labarre L."/>
            <person name="Cruveiller S."/>
            <person name="Robert C."/>
            <person name="Duprat S."/>
            <person name="Wincker P."/>
            <person name="Ornston L.N."/>
            <person name="Weissenbach J."/>
            <person name="Marliere P."/>
            <person name="Cohen G.N."/>
            <person name="Medigue C."/>
        </authorList>
    </citation>
    <scope>NUCLEOTIDE SEQUENCE [LARGE SCALE GENOMIC DNA]</scope>
    <source>
        <strain evidence="2">ATCC 33305 / BD413 / ADP1</strain>
    </source>
</reference>
<organism evidence="1 2">
    <name type="scientific">Acinetobacter baylyi (strain ATCC 33305 / BD413 / ADP1)</name>
    <dbReference type="NCBI Taxonomy" id="62977"/>
    <lineage>
        <taxon>Bacteria</taxon>
        <taxon>Pseudomonadati</taxon>
        <taxon>Pseudomonadota</taxon>
        <taxon>Gammaproteobacteria</taxon>
        <taxon>Moraxellales</taxon>
        <taxon>Moraxellaceae</taxon>
        <taxon>Acinetobacter</taxon>
    </lineage>
</organism>
<dbReference type="HOGENOM" id="CLU_2839626_0_0_6"/>
<evidence type="ECO:0000313" key="2">
    <source>
        <dbReference type="Proteomes" id="UP000000430"/>
    </source>
</evidence>
<dbReference type="EMBL" id="CR543861">
    <property type="protein sequence ID" value="CAG70290.1"/>
    <property type="molecule type" value="Genomic_DNA"/>
</dbReference>
<dbReference type="Proteomes" id="UP000000430">
    <property type="component" value="Chromosome"/>
</dbReference>
<sequence length="65" mass="7223">MCLFCISEPVVNKNQKKARHPVELFVSCCLGITPVVPHAPDARTYDDCFAFQNVVFPDVCILDPA</sequence>
<accession>Q6F6M7</accession>
<dbReference type="AlphaFoldDB" id="Q6F6M7"/>
<name>Q6F6M7_ACIAD</name>
<dbReference type="KEGG" id="aci:ACIAD3661"/>